<dbReference type="GO" id="GO:0005506">
    <property type="term" value="F:iron ion binding"/>
    <property type="evidence" value="ECO:0007669"/>
    <property type="project" value="InterPro"/>
</dbReference>
<dbReference type="GO" id="GO:0020037">
    <property type="term" value="F:heme binding"/>
    <property type="evidence" value="ECO:0007669"/>
    <property type="project" value="InterPro"/>
</dbReference>
<evidence type="ECO:0000256" key="4">
    <source>
        <dbReference type="ARBA" id="ARBA00022723"/>
    </source>
</evidence>
<accession>A0A0C9VZI4</accession>
<evidence type="ECO:0000313" key="9">
    <source>
        <dbReference type="Proteomes" id="UP000053820"/>
    </source>
</evidence>
<reference evidence="8 9" key="1">
    <citation type="submission" date="2014-04" db="EMBL/GenBank/DDBJ databases">
        <title>Evolutionary Origins and Diversification of the Mycorrhizal Mutualists.</title>
        <authorList>
            <consortium name="DOE Joint Genome Institute"/>
            <consortium name="Mycorrhizal Genomics Consortium"/>
            <person name="Kohler A."/>
            <person name="Kuo A."/>
            <person name="Nagy L.G."/>
            <person name="Floudas D."/>
            <person name="Copeland A."/>
            <person name="Barry K.W."/>
            <person name="Cichocki N."/>
            <person name="Veneault-Fourrey C."/>
            <person name="LaButti K."/>
            <person name="Lindquist E.A."/>
            <person name="Lipzen A."/>
            <person name="Lundell T."/>
            <person name="Morin E."/>
            <person name="Murat C."/>
            <person name="Riley R."/>
            <person name="Ohm R."/>
            <person name="Sun H."/>
            <person name="Tunlid A."/>
            <person name="Henrissat B."/>
            <person name="Grigoriev I.V."/>
            <person name="Hibbett D.S."/>
            <person name="Martin F."/>
        </authorList>
    </citation>
    <scope>NUCLEOTIDE SEQUENCE [LARGE SCALE GENOMIC DNA]</scope>
    <source>
        <strain evidence="8 9">MD-312</strain>
    </source>
</reference>
<evidence type="ECO:0000256" key="7">
    <source>
        <dbReference type="ARBA" id="ARBA00023033"/>
    </source>
</evidence>
<keyword evidence="6" id="KW-0408">Iron</keyword>
<dbReference type="OrthoDB" id="1055148at2759"/>
<dbReference type="GO" id="GO:0004497">
    <property type="term" value="F:monooxygenase activity"/>
    <property type="evidence" value="ECO:0007669"/>
    <property type="project" value="UniProtKB-KW"/>
</dbReference>
<protein>
    <submittedName>
        <fullName evidence="8">Uncharacterized protein</fullName>
    </submittedName>
</protein>
<evidence type="ECO:0000313" key="8">
    <source>
        <dbReference type="EMBL" id="KIJ63855.1"/>
    </source>
</evidence>
<dbReference type="PANTHER" id="PTHR46300:SF5">
    <property type="entry name" value="CYTOCHROME P450"/>
    <property type="match status" value="1"/>
</dbReference>
<comment type="cofactor">
    <cofactor evidence="1">
        <name>heme</name>
        <dbReference type="ChEBI" id="CHEBI:30413"/>
    </cofactor>
</comment>
<sequence>PPGPPSSFLTGNLRDIPSGGEEWAQYRDLSRKHASDVIHFRVFGKHYIAINSAQAAYDLLDQRGTIYSSRPRMPMLKELMGWEWNLVLMAYGESFFAHRRIVQQE</sequence>
<keyword evidence="9" id="KW-1185">Reference proteome</keyword>
<keyword evidence="4" id="KW-0479">Metal-binding</keyword>
<gene>
    <name evidence="8" type="ORF">HYDPIDRAFT_45476</name>
</gene>
<organism evidence="8 9">
    <name type="scientific">Hydnomerulius pinastri MD-312</name>
    <dbReference type="NCBI Taxonomy" id="994086"/>
    <lineage>
        <taxon>Eukaryota</taxon>
        <taxon>Fungi</taxon>
        <taxon>Dikarya</taxon>
        <taxon>Basidiomycota</taxon>
        <taxon>Agaricomycotina</taxon>
        <taxon>Agaricomycetes</taxon>
        <taxon>Agaricomycetidae</taxon>
        <taxon>Boletales</taxon>
        <taxon>Boletales incertae sedis</taxon>
        <taxon>Leucogyrophana</taxon>
    </lineage>
</organism>
<feature type="non-terminal residue" evidence="8">
    <location>
        <position position="105"/>
    </location>
</feature>
<dbReference type="Pfam" id="PF00067">
    <property type="entry name" value="p450"/>
    <property type="match status" value="1"/>
</dbReference>
<keyword evidence="3" id="KW-0349">Heme</keyword>
<proteinExistence type="inferred from homology"/>
<evidence type="ECO:0000256" key="2">
    <source>
        <dbReference type="ARBA" id="ARBA00010617"/>
    </source>
</evidence>
<dbReference type="InterPro" id="IPR050364">
    <property type="entry name" value="Cytochrome_P450_fung"/>
</dbReference>
<dbReference type="GO" id="GO:0016705">
    <property type="term" value="F:oxidoreductase activity, acting on paired donors, with incorporation or reduction of molecular oxygen"/>
    <property type="evidence" value="ECO:0007669"/>
    <property type="project" value="InterPro"/>
</dbReference>
<dbReference type="AlphaFoldDB" id="A0A0C9VZI4"/>
<evidence type="ECO:0000256" key="6">
    <source>
        <dbReference type="ARBA" id="ARBA00023004"/>
    </source>
</evidence>
<evidence type="ECO:0000256" key="5">
    <source>
        <dbReference type="ARBA" id="ARBA00023002"/>
    </source>
</evidence>
<name>A0A0C9VZI4_9AGAM</name>
<dbReference type="HOGENOM" id="CLU_001570_2_2_1"/>
<keyword evidence="7" id="KW-0503">Monooxygenase</keyword>
<evidence type="ECO:0000256" key="3">
    <source>
        <dbReference type="ARBA" id="ARBA00022617"/>
    </source>
</evidence>
<dbReference type="Gene3D" id="1.10.630.10">
    <property type="entry name" value="Cytochrome P450"/>
    <property type="match status" value="1"/>
</dbReference>
<dbReference type="InterPro" id="IPR036396">
    <property type="entry name" value="Cyt_P450_sf"/>
</dbReference>
<dbReference type="InterPro" id="IPR001128">
    <property type="entry name" value="Cyt_P450"/>
</dbReference>
<keyword evidence="5" id="KW-0560">Oxidoreductase</keyword>
<dbReference type="PANTHER" id="PTHR46300">
    <property type="entry name" value="P450, PUTATIVE (EUROFUNG)-RELATED-RELATED"/>
    <property type="match status" value="1"/>
</dbReference>
<comment type="similarity">
    <text evidence="2">Belongs to the cytochrome P450 family.</text>
</comment>
<evidence type="ECO:0000256" key="1">
    <source>
        <dbReference type="ARBA" id="ARBA00001971"/>
    </source>
</evidence>
<dbReference type="SUPFAM" id="SSF48264">
    <property type="entry name" value="Cytochrome P450"/>
    <property type="match status" value="1"/>
</dbReference>
<dbReference type="Proteomes" id="UP000053820">
    <property type="component" value="Unassembled WGS sequence"/>
</dbReference>
<dbReference type="EMBL" id="KN839849">
    <property type="protein sequence ID" value="KIJ63855.1"/>
    <property type="molecule type" value="Genomic_DNA"/>
</dbReference>
<feature type="non-terminal residue" evidence="8">
    <location>
        <position position="1"/>
    </location>
</feature>